<dbReference type="Proteomes" id="UP001163046">
    <property type="component" value="Unassembled WGS sequence"/>
</dbReference>
<organism evidence="2 3">
    <name type="scientific">Desmophyllum pertusum</name>
    <dbReference type="NCBI Taxonomy" id="174260"/>
    <lineage>
        <taxon>Eukaryota</taxon>
        <taxon>Metazoa</taxon>
        <taxon>Cnidaria</taxon>
        <taxon>Anthozoa</taxon>
        <taxon>Hexacorallia</taxon>
        <taxon>Scleractinia</taxon>
        <taxon>Caryophylliina</taxon>
        <taxon>Caryophylliidae</taxon>
        <taxon>Desmophyllum</taxon>
    </lineage>
</organism>
<dbReference type="EMBL" id="MU826836">
    <property type="protein sequence ID" value="KAJ7372523.1"/>
    <property type="molecule type" value="Genomic_DNA"/>
</dbReference>
<feature type="compositionally biased region" description="Polar residues" evidence="1">
    <location>
        <begin position="94"/>
        <end position="122"/>
    </location>
</feature>
<accession>A0A9X0CSF9</accession>
<proteinExistence type="predicted"/>
<gene>
    <name evidence="2" type="ORF">OS493_019032</name>
</gene>
<feature type="compositionally biased region" description="Basic and acidic residues" evidence="1">
    <location>
        <begin position="1"/>
        <end position="11"/>
    </location>
</feature>
<evidence type="ECO:0000256" key="1">
    <source>
        <dbReference type="SAM" id="MobiDB-lite"/>
    </source>
</evidence>
<sequence length="207" mass="22771">MGRMSIKEKSTSVHIPHTPQHNRPGVSNEKSTNKELDERQEDKVKRRASLKSGQWPPASAFPRMLPTRNSFAAEQTKGEEVLKAKNFKLEHNSLSTSYTCPLQNNTKSDGGQSASFSEPSSRQGRDQKMLSKRRGNERGMKAATISVKRDVMAGGDGKLEQNVFEEVCELLPAAGSRAPEAVSRPPQKAMNFQHVAQGTHTSGVKTV</sequence>
<protein>
    <submittedName>
        <fullName evidence="2">Uncharacterized protein</fullName>
    </submittedName>
</protein>
<evidence type="ECO:0000313" key="2">
    <source>
        <dbReference type="EMBL" id="KAJ7372523.1"/>
    </source>
</evidence>
<reference evidence="2" key="1">
    <citation type="submission" date="2023-01" db="EMBL/GenBank/DDBJ databases">
        <title>Genome assembly of the deep-sea coral Lophelia pertusa.</title>
        <authorList>
            <person name="Herrera S."/>
            <person name="Cordes E."/>
        </authorList>
    </citation>
    <scope>NUCLEOTIDE SEQUENCE</scope>
    <source>
        <strain evidence="2">USNM1676648</strain>
        <tissue evidence="2">Polyp</tissue>
    </source>
</reference>
<feature type="compositionally biased region" description="Basic and acidic residues" evidence="1">
    <location>
        <begin position="31"/>
        <end position="44"/>
    </location>
</feature>
<name>A0A9X0CSF9_9CNID</name>
<evidence type="ECO:0000313" key="3">
    <source>
        <dbReference type="Proteomes" id="UP001163046"/>
    </source>
</evidence>
<keyword evidence="3" id="KW-1185">Reference proteome</keyword>
<feature type="region of interest" description="Disordered" evidence="1">
    <location>
        <begin position="1"/>
        <end position="77"/>
    </location>
</feature>
<comment type="caution">
    <text evidence="2">The sequence shown here is derived from an EMBL/GenBank/DDBJ whole genome shotgun (WGS) entry which is preliminary data.</text>
</comment>
<feature type="compositionally biased region" description="Basic and acidic residues" evidence="1">
    <location>
        <begin position="123"/>
        <end position="140"/>
    </location>
</feature>
<dbReference type="AlphaFoldDB" id="A0A9X0CSF9"/>
<feature type="region of interest" description="Disordered" evidence="1">
    <location>
        <begin position="94"/>
        <end position="143"/>
    </location>
</feature>